<evidence type="ECO:0000313" key="1">
    <source>
        <dbReference type="EMBL" id="TYK11930.1"/>
    </source>
</evidence>
<name>A0A5D3CKI9_CUCMM</name>
<dbReference type="Proteomes" id="UP000321947">
    <property type="component" value="Unassembled WGS sequence"/>
</dbReference>
<evidence type="ECO:0000313" key="2">
    <source>
        <dbReference type="Proteomes" id="UP000321947"/>
    </source>
</evidence>
<sequence>MCLDVEEAFKEFNFTNNENAMKVALAFFIKTVMVWAYGKLSTTSIGAISNQADALEFGSGTFPNTCNMRSRRNENLVFGVPREHLGHAVRRSSRRISYLEILAKQRYDSSDSTGSSHPDCLSVTLGFTTDQHVLGEGKGRGKLASDREGSVTCHMGAQFCFRVYVSVF</sequence>
<protein>
    <submittedName>
        <fullName evidence="1">Ulp1-like peptidase</fullName>
    </submittedName>
</protein>
<gene>
    <name evidence="1" type="ORF">E5676_scaffold177G001020</name>
</gene>
<proteinExistence type="predicted"/>
<dbReference type="AlphaFoldDB" id="A0A5D3CKI9"/>
<dbReference type="EMBL" id="SSTD01010378">
    <property type="protein sequence ID" value="TYK11930.1"/>
    <property type="molecule type" value="Genomic_DNA"/>
</dbReference>
<accession>A0A5D3CKI9</accession>
<comment type="caution">
    <text evidence="1">The sequence shown here is derived from an EMBL/GenBank/DDBJ whole genome shotgun (WGS) entry which is preliminary data.</text>
</comment>
<reference evidence="1 2" key="1">
    <citation type="submission" date="2019-08" db="EMBL/GenBank/DDBJ databases">
        <title>Draft genome sequences of two oriental melons (Cucumis melo L. var makuwa).</title>
        <authorList>
            <person name="Kwon S.-Y."/>
        </authorList>
    </citation>
    <scope>NUCLEOTIDE SEQUENCE [LARGE SCALE GENOMIC DNA]</scope>
    <source>
        <strain evidence="2">cv. Chang Bougi</strain>
        <tissue evidence="1">Leaf</tissue>
    </source>
</reference>
<organism evidence="1 2">
    <name type="scientific">Cucumis melo var. makuwa</name>
    <name type="common">Oriental melon</name>
    <dbReference type="NCBI Taxonomy" id="1194695"/>
    <lineage>
        <taxon>Eukaryota</taxon>
        <taxon>Viridiplantae</taxon>
        <taxon>Streptophyta</taxon>
        <taxon>Embryophyta</taxon>
        <taxon>Tracheophyta</taxon>
        <taxon>Spermatophyta</taxon>
        <taxon>Magnoliopsida</taxon>
        <taxon>eudicotyledons</taxon>
        <taxon>Gunneridae</taxon>
        <taxon>Pentapetalae</taxon>
        <taxon>rosids</taxon>
        <taxon>fabids</taxon>
        <taxon>Cucurbitales</taxon>
        <taxon>Cucurbitaceae</taxon>
        <taxon>Benincaseae</taxon>
        <taxon>Cucumis</taxon>
    </lineage>
</organism>